<dbReference type="Proteomes" id="UP000060787">
    <property type="component" value="Chromosome"/>
</dbReference>
<protein>
    <submittedName>
        <fullName evidence="2">NlpE N-terminal domain protein</fullName>
    </submittedName>
</protein>
<feature type="compositionally biased region" description="Low complexity" evidence="1">
    <location>
        <begin position="48"/>
        <end position="64"/>
    </location>
</feature>
<dbReference type="InterPro" id="IPR007298">
    <property type="entry name" value="Cu-R_lipoprotein_NlpE"/>
</dbReference>
<accession>A0A0S2FC87</accession>
<keyword evidence="3" id="KW-1185">Reference proteome</keyword>
<dbReference type="EMBL" id="CP011129">
    <property type="protein sequence ID" value="ALN81147.1"/>
    <property type="molecule type" value="Genomic_DNA"/>
</dbReference>
<dbReference type="eggNOG" id="COG3015">
    <property type="taxonomic scope" value="Bacteria"/>
</dbReference>
<dbReference type="STRING" id="84531.LA76x_3019"/>
<proteinExistence type="predicted"/>
<reference evidence="2 3" key="1">
    <citation type="journal article" date="2015" name="BMC Genomics">
        <title>Comparative genomics and metabolic profiling of the genus Lysobacter.</title>
        <authorList>
            <person name="de Bruijn I."/>
            <person name="Cheng X."/>
            <person name="de Jager V."/>
            <person name="Exposito R.G."/>
            <person name="Watrous J."/>
            <person name="Patel N."/>
            <person name="Postma J."/>
            <person name="Dorrestein P.C."/>
            <person name="Kobayashi D."/>
            <person name="Raaijmakers J.M."/>
        </authorList>
    </citation>
    <scope>NUCLEOTIDE SEQUENCE [LARGE SCALE GENOMIC DNA]</scope>
    <source>
        <strain evidence="2 3">76</strain>
    </source>
</reference>
<dbReference type="Gene3D" id="2.40.128.640">
    <property type="match status" value="1"/>
</dbReference>
<feature type="compositionally biased region" description="Basic and acidic residues" evidence="1">
    <location>
        <begin position="137"/>
        <end position="151"/>
    </location>
</feature>
<evidence type="ECO:0000313" key="2">
    <source>
        <dbReference type="EMBL" id="ALN81147.1"/>
    </source>
</evidence>
<evidence type="ECO:0000313" key="3">
    <source>
        <dbReference type="Proteomes" id="UP000060787"/>
    </source>
</evidence>
<sequence length="189" mass="20079">MPCFVVTPIGFIDRFHHPNPESLMTKQSLALACLAALALSACNKPAEAPTAPADAPKAAEAAPAAPAPEPIPAEVPKTGFDIAAFAGSFSGTLPCADCAGIDTKLEFKSDGTYAIEETYQGKKDGNAKGDGTWTAEEEGKRLRLDPNSKSDQDRLFEVVSKEEIRLLDQEGKAIDSQLNYNLKRVSAAQ</sequence>
<dbReference type="Pfam" id="PF04170">
    <property type="entry name" value="NlpE"/>
    <property type="match status" value="1"/>
</dbReference>
<evidence type="ECO:0000256" key="1">
    <source>
        <dbReference type="SAM" id="MobiDB-lite"/>
    </source>
</evidence>
<organism evidence="2 3">
    <name type="scientific">Lysobacter antibioticus</name>
    <dbReference type="NCBI Taxonomy" id="84531"/>
    <lineage>
        <taxon>Bacteria</taxon>
        <taxon>Pseudomonadati</taxon>
        <taxon>Pseudomonadota</taxon>
        <taxon>Gammaproteobacteria</taxon>
        <taxon>Lysobacterales</taxon>
        <taxon>Lysobacteraceae</taxon>
        <taxon>Lysobacter</taxon>
    </lineage>
</organism>
<dbReference type="AlphaFoldDB" id="A0A0S2FC87"/>
<feature type="region of interest" description="Disordered" evidence="1">
    <location>
        <begin position="122"/>
        <end position="151"/>
    </location>
</feature>
<name>A0A0S2FC87_LYSAN</name>
<dbReference type="KEGG" id="lab:LA76x_3019"/>
<gene>
    <name evidence="2" type="ORF">LA76x_3019</name>
</gene>
<feature type="region of interest" description="Disordered" evidence="1">
    <location>
        <begin position="48"/>
        <end position="71"/>
    </location>
</feature>
<dbReference type="PATRIC" id="fig|84531.8.peg.3026"/>